<comment type="caution">
    <text evidence="1">The sequence shown here is derived from an EMBL/GenBank/DDBJ whole genome shotgun (WGS) entry which is preliminary data.</text>
</comment>
<proteinExistence type="predicted"/>
<reference evidence="1 2" key="1">
    <citation type="journal article" date="2019" name="Nat. Plants">
        <title>Stout camphor tree genome fills gaps in understanding of flowering plant genome evolution.</title>
        <authorList>
            <person name="Chaw S.M."/>
            <person name="Liu Y.C."/>
            <person name="Wu Y.W."/>
            <person name="Wang H.Y."/>
            <person name="Lin C.I."/>
            <person name="Wu C.S."/>
            <person name="Ke H.M."/>
            <person name="Chang L.Y."/>
            <person name="Hsu C.Y."/>
            <person name="Yang H.T."/>
            <person name="Sudianto E."/>
            <person name="Hsu M.H."/>
            <person name="Wu K.P."/>
            <person name="Wang L.N."/>
            <person name="Leebens-Mack J.H."/>
            <person name="Tsai I.J."/>
        </authorList>
    </citation>
    <scope>NUCLEOTIDE SEQUENCE [LARGE SCALE GENOMIC DNA]</scope>
    <source>
        <strain evidence="2">cv. Chaw 1501</strain>
        <tissue evidence="1">Young leaves</tissue>
    </source>
</reference>
<organism evidence="1 2">
    <name type="scientific">Cinnamomum micranthum f. kanehirae</name>
    <dbReference type="NCBI Taxonomy" id="337451"/>
    <lineage>
        <taxon>Eukaryota</taxon>
        <taxon>Viridiplantae</taxon>
        <taxon>Streptophyta</taxon>
        <taxon>Embryophyta</taxon>
        <taxon>Tracheophyta</taxon>
        <taxon>Spermatophyta</taxon>
        <taxon>Magnoliopsida</taxon>
        <taxon>Magnoliidae</taxon>
        <taxon>Laurales</taxon>
        <taxon>Lauraceae</taxon>
        <taxon>Cinnamomum</taxon>
    </lineage>
</organism>
<dbReference type="Pfam" id="PF06101">
    <property type="entry name" value="Vps62"/>
    <property type="match status" value="1"/>
</dbReference>
<protein>
    <submittedName>
        <fullName evidence="1">Vacuolar protein sorting-associated protein</fullName>
    </submittedName>
</protein>
<evidence type="ECO:0000313" key="1">
    <source>
        <dbReference type="EMBL" id="RWR80447.1"/>
    </source>
</evidence>
<dbReference type="Proteomes" id="UP000283530">
    <property type="component" value="Unassembled WGS sequence"/>
</dbReference>
<dbReference type="PANTHER" id="PTHR48173">
    <property type="entry name" value="GNK2-HOMOLOGOUS DOMAIN-CONTAINING PROTEIN"/>
    <property type="match status" value="1"/>
</dbReference>
<dbReference type="OrthoDB" id="188042at2759"/>
<sequence length="591" mass="66866">MFGCKCLHWNRPYDFVSTEPEPFSLPHPLPQWPKGEGFAEGRIRIGEIEILKITKFQHVWSCNLSNDNTDGASFYKPVGIPDGFFSLGHYGQPNNQPLQGFVLVARDVDSSKTETRHNNERPDSLPALQQPFDYTLLWSTNDWTEDNHDGFGYFWLPCPPKGYKAMGCVVTNKPNKPSLEEVVCVRADLTETCETHQLIFNPDSISPRFHFRVWSMRPCKRGMWEKGVSLGTFFCGPYESSRVELSIACLKNLEPSLQAMPNIDQIHALIKHYGPTVFFHPSEIYLPSSVSWFFKNGAMLYRQGEPTSQVIDSEGSNLPKGGRNDGEYWIDLPNDDQRSYVKRGNMESAELYIHVKPALGGTFTDIAMWVFCPFNGPATLKAGMMNISFSKIGRHVGDWEHFTLRVSNFSGELWSIYFSQHSGGEWVDACNLEYIEGNKAIIYSSKSGHACFPHPGNYLQGSEKLGVGIRNDAMQSSFYVESSTKYQIVAAEYLSDGVVEPPWLQYLREWGPNIVYDSRKELEKIVSILPNTIRCSVENLIKKIPMELSGEEGPTGPKEKNNWVGDERVSPVNASYLEDCCTYHDMTKSIG</sequence>
<dbReference type="PANTHER" id="PTHR48173:SF2">
    <property type="entry name" value="VACUOLAR PROTEIN SORTING-ASSOCIATED PROTEIN 62"/>
    <property type="match status" value="1"/>
</dbReference>
<dbReference type="EMBL" id="QPKB01000003">
    <property type="protein sequence ID" value="RWR80447.1"/>
    <property type="molecule type" value="Genomic_DNA"/>
</dbReference>
<accession>A0A3S5WGM7</accession>
<dbReference type="STRING" id="337451.A0A3S5WGM7"/>
<name>A0A3S5WGM7_9MAGN</name>
<keyword evidence="2" id="KW-1185">Reference proteome</keyword>
<dbReference type="AlphaFoldDB" id="A0A3S5WGM7"/>
<gene>
    <name evidence="1" type="ORF">CKAN_00908700</name>
</gene>
<dbReference type="InterPro" id="IPR009291">
    <property type="entry name" value="Vps62"/>
</dbReference>
<evidence type="ECO:0000313" key="2">
    <source>
        <dbReference type="Proteomes" id="UP000283530"/>
    </source>
</evidence>